<sequence>MNYQTLSNNVKMPMLGFGVFQASPSETEKAVGMALATGYRLIDTAVAYQNEAAVGNAIKNSNVSRDQLFVTTKVWLQDYGYQQTQQSVFRSLELLKTDYLDLVLLHQPIGDVWGAWRALEDLYRDGTVRAIGVSNFPPELVEQFLQINEIKPMVNQIEINPFYQQTKNVSYLQSNDVVAEAWAPFAEGKNGIFHNPQLQEIANVHQTKVGNVILRWLNQRNIVTIPKSIHQNRIESNFAIFDFELSPTEMEMISSLNTDVSMFNQADRPDVARTKNLINWHVNH</sequence>
<keyword evidence="3" id="KW-0560">Oxidoreductase</keyword>
<dbReference type="Proteomes" id="UP001056707">
    <property type="component" value="Chromosome"/>
</dbReference>
<evidence type="ECO:0000256" key="2">
    <source>
        <dbReference type="ARBA" id="ARBA00022857"/>
    </source>
</evidence>
<reference evidence="5" key="1">
    <citation type="submission" date="2022-05" db="EMBL/GenBank/DDBJ databases">
        <authorList>
            <person name="Oliphant S.A."/>
            <person name="Watson-Haigh N.S."/>
            <person name="Sumby K.M."/>
            <person name="Gardner J.M."/>
            <person name="Jiranek V."/>
        </authorList>
    </citation>
    <scope>NUCLEOTIDE SEQUENCE</scope>
    <source>
        <strain evidence="5">KI16_H9</strain>
    </source>
</reference>
<dbReference type="SUPFAM" id="SSF51430">
    <property type="entry name" value="NAD(P)-linked oxidoreductase"/>
    <property type="match status" value="1"/>
</dbReference>
<gene>
    <name evidence="5" type="ORF">M3M35_04035</name>
</gene>
<dbReference type="Pfam" id="PF00248">
    <property type="entry name" value="Aldo_ket_red"/>
    <property type="match status" value="1"/>
</dbReference>
<protein>
    <submittedName>
        <fullName evidence="5">Aldo/keto reductase</fullName>
    </submittedName>
</protein>
<dbReference type="PROSITE" id="PS00062">
    <property type="entry name" value="ALDOKETO_REDUCTASE_2"/>
    <property type="match status" value="1"/>
</dbReference>
<name>A0ABY5BLE6_9LACO</name>
<evidence type="ECO:0000256" key="3">
    <source>
        <dbReference type="ARBA" id="ARBA00023002"/>
    </source>
</evidence>
<accession>A0ABY5BLE6</accession>
<keyword evidence="2" id="KW-0521">NADP</keyword>
<dbReference type="InterPro" id="IPR020471">
    <property type="entry name" value="AKR"/>
</dbReference>
<dbReference type="RefSeq" id="WP_252749398.1">
    <property type="nucleotide sequence ID" value="NZ_CP097116.1"/>
</dbReference>
<dbReference type="InterPro" id="IPR023210">
    <property type="entry name" value="NADP_OxRdtase_dom"/>
</dbReference>
<keyword evidence="6" id="KW-1185">Reference proteome</keyword>
<comment type="similarity">
    <text evidence="1">Belongs to the aldo/keto reductase family.</text>
</comment>
<dbReference type="InterPro" id="IPR036812">
    <property type="entry name" value="NAD(P)_OxRdtase_dom_sf"/>
</dbReference>
<evidence type="ECO:0000313" key="5">
    <source>
        <dbReference type="EMBL" id="USS84495.1"/>
    </source>
</evidence>
<evidence type="ECO:0000259" key="4">
    <source>
        <dbReference type="Pfam" id="PF00248"/>
    </source>
</evidence>
<proteinExistence type="inferred from homology"/>
<organism evidence="5 6">
    <name type="scientific">Fructilactobacillus myrtifloralis</name>
    <dbReference type="NCBI Taxonomy" id="2940301"/>
    <lineage>
        <taxon>Bacteria</taxon>
        <taxon>Bacillati</taxon>
        <taxon>Bacillota</taxon>
        <taxon>Bacilli</taxon>
        <taxon>Lactobacillales</taxon>
        <taxon>Lactobacillaceae</taxon>
        <taxon>Fructilactobacillus</taxon>
    </lineage>
</organism>
<dbReference type="PROSITE" id="PS00798">
    <property type="entry name" value="ALDOKETO_REDUCTASE_1"/>
    <property type="match status" value="1"/>
</dbReference>
<dbReference type="InterPro" id="IPR018170">
    <property type="entry name" value="Aldo/ket_reductase_CS"/>
</dbReference>
<dbReference type="PRINTS" id="PR00069">
    <property type="entry name" value="ALDKETRDTASE"/>
</dbReference>
<dbReference type="EMBL" id="CP097116">
    <property type="protein sequence ID" value="USS84495.1"/>
    <property type="molecule type" value="Genomic_DNA"/>
</dbReference>
<dbReference type="PANTHER" id="PTHR43827:SF3">
    <property type="entry name" value="NADP-DEPENDENT OXIDOREDUCTASE DOMAIN-CONTAINING PROTEIN"/>
    <property type="match status" value="1"/>
</dbReference>
<dbReference type="CDD" id="cd19133">
    <property type="entry name" value="AKR_AKR5F1"/>
    <property type="match status" value="1"/>
</dbReference>
<dbReference type="Gene3D" id="3.20.20.100">
    <property type="entry name" value="NADP-dependent oxidoreductase domain"/>
    <property type="match status" value="1"/>
</dbReference>
<evidence type="ECO:0000256" key="1">
    <source>
        <dbReference type="ARBA" id="ARBA00007905"/>
    </source>
</evidence>
<dbReference type="PIRSF" id="PIRSF000097">
    <property type="entry name" value="AKR"/>
    <property type="match status" value="1"/>
</dbReference>
<dbReference type="PANTHER" id="PTHR43827">
    <property type="entry name" value="2,5-DIKETO-D-GLUCONIC ACID REDUCTASE"/>
    <property type="match status" value="1"/>
</dbReference>
<feature type="domain" description="NADP-dependent oxidoreductase" evidence="4">
    <location>
        <begin position="21"/>
        <end position="257"/>
    </location>
</feature>
<dbReference type="PROSITE" id="PS00063">
    <property type="entry name" value="ALDOKETO_REDUCTASE_3"/>
    <property type="match status" value="1"/>
</dbReference>
<evidence type="ECO:0000313" key="6">
    <source>
        <dbReference type="Proteomes" id="UP001056707"/>
    </source>
</evidence>